<evidence type="ECO:0008006" key="3">
    <source>
        <dbReference type="Google" id="ProtNLM"/>
    </source>
</evidence>
<evidence type="ECO:0000256" key="1">
    <source>
        <dbReference type="ARBA" id="ARBA00022729"/>
    </source>
</evidence>
<dbReference type="PANTHER" id="PTHR31284:SF10">
    <property type="entry name" value="ACID PHOSPHATASE-LIKE PROTEIN"/>
    <property type="match status" value="1"/>
</dbReference>
<organism evidence="2">
    <name type="scientific">viral metagenome</name>
    <dbReference type="NCBI Taxonomy" id="1070528"/>
    <lineage>
        <taxon>unclassified sequences</taxon>
        <taxon>metagenomes</taxon>
        <taxon>organismal metagenomes</taxon>
    </lineage>
</organism>
<dbReference type="AlphaFoldDB" id="A0A6C0LEN2"/>
<dbReference type="Gene3D" id="3.40.50.1000">
    <property type="entry name" value="HAD superfamily/HAD-like"/>
    <property type="match status" value="1"/>
</dbReference>
<sequence length="192" mass="22562">MTNLINYYKGWPYSGHYFNTMNSIYSSLYNYLVNFPTTGKKYTVIFDIDDTLVYTDHANLFPNKKFPNHWIPGYMVFPSIPQMVKIIQLCKKLGFKVIIITARPYESESSSKKNLEILDIKYDEMYHNNNYPDLNFKISLKKKLNTKNNIILSVGDQWPDLQGLSGCLCIKLPSYQDQNAYFTYDNISYYKI</sequence>
<proteinExistence type="predicted"/>
<protein>
    <recommendedName>
        <fullName evidence="3">Acid phosphatase</fullName>
    </recommendedName>
</protein>
<reference evidence="2" key="1">
    <citation type="journal article" date="2020" name="Nature">
        <title>Giant virus diversity and host interactions through global metagenomics.</title>
        <authorList>
            <person name="Schulz F."/>
            <person name="Roux S."/>
            <person name="Paez-Espino D."/>
            <person name="Jungbluth S."/>
            <person name="Walsh D.A."/>
            <person name="Denef V.J."/>
            <person name="McMahon K.D."/>
            <person name="Konstantinidis K.T."/>
            <person name="Eloe-Fadrosh E.A."/>
            <person name="Kyrpides N.C."/>
            <person name="Woyke T."/>
        </authorList>
    </citation>
    <scope>NUCLEOTIDE SEQUENCE</scope>
    <source>
        <strain evidence="2">GVMAG-M-3300027791-30</strain>
    </source>
</reference>
<keyword evidence="1" id="KW-0732">Signal</keyword>
<dbReference type="SUPFAM" id="SSF56784">
    <property type="entry name" value="HAD-like"/>
    <property type="match status" value="1"/>
</dbReference>
<dbReference type="InterPro" id="IPR023214">
    <property type="entry name" value="HAD_sf"/>
</dbReference>
<accession>A0A6C0LEN2</accession>
<dbReference type="Pfam" id="PF03767">
    <property type="entry name" value="Acid_phosphat_B"/>
    <property type="match status" value="1"/>
</dbReference>
<dbReference type="InterPro" id="IPR036412">
    <property type="entry name" value="HAD-like_sf"/>
</dbReference>
<name>A0A6C0LEN2_9ZZZZ</name>
<dbReference type="InterPro" id="IPR005519">
    <property type="entry name" value="Acid_phosphat_B-like"/>
</dbReference>
<dbReference type="PANTHER" id="PTHR31284">
    <property type="entry name" value="ACID PHOSPHATASE-LIKE PROTEIN"/>
    <property type="match status" value="1"/>
</dbReference>
<evidence type="ECO:0000313" key="2">
    <source>
        <dbReference type="EMBL" id="QHU28907.1"/>
    </source>
</evidence>
<dbReference type="EMBL" id="MN740475">
    <property type="protein sequence ID" value="QHU28907.1"/>
    <property type="molecule type" value="Genomic_DNA"/>
</dbReference>